<dbReference type="RefSeq" id="WP_188914802.1">
    <property type="nucleotide sequence ID" value="NZ_BMMF01000012.1"/>
</dbReference>
<dbReference type="PANTHER" id="PTHR43685:SF3">
    <property type="entry name" value="SLR2126 PROTEIN"/>
    <property type="match status" value="1"/>
</dbReference>
<feature type="domain" description="Glycosyltransferase 2-like" evidence="1">
    <location>
        <begin position="8"/>
        <end position="115"/>
    </location>
</feature>
<keyword evidence="3" id="KW-1185">Reference proteome</keyword>
<dbReference type="Pfam" id="PF00535">
    <property type="entry name" value="Glycos_transf_2"/>
    <property type="match status" value="1"/>
</dbReference>
<accession>A0A917QEJ3</accession>
<evidence type="ECO:0000259" key="1">
    <source>
        <dbReference type="Pfam" id="PF00535"/>
    </source>
</evidence>
<dbReference type="InterPro" id="IPR029044">
    <property type="entry name" value="Nucleotide-diphossugar_trans"/>
</dbReference>
<dbReference type="PANTHER" id="PTHR43685">
    <property type="entry name" value="GLYCOSYLTRANSFERASE"/>
    <property type="match status" value="1"/>
</dbReference>
<comment type="caution">
    <text evidence="2">The sequence shown here is derived from an EMBL/GenBank/DDBJ whole genome shotgun (WGS) entry which is preliminary data.</text>
</comment>
<dbReference type="AlphaFoldDB" id="A0A917QEJ3"/>
<dbReference type="Proteomes" id="UP000600449">
    <property type="component" value="Unassembled WGS sequence"/>
</dbReference>
<gene>
    <name evidence="2" type="ORF">GCM10011322_37620</name>
</gene>
<dbReference type="Gene3D" id="3.90.550.10">
    <property type="entry name" value="Spore Coat Polysaccharide Biosynthesis Protein SpsA, Chain A"/>
    <property type="match status" value="1"/>
</dbReference>
<dbReference type="EMBL" id="BMMF01000012">
    <property type="protein sequence ID" value="GGK47037.1"/>
    <property type="molecule type" value="Genomic_DNA"/>
</dbReference>
<protein>
    <submittedName>
        <fullName evidence="2">Glycosyl transferase</fullName>
    </submittedName>
</protein>
<dbReference type="SUPFAM" id="SSF53448">
    <property type="entry name" value="Nucleotide-diphospho-sugar transferases"/>
    <property type="match status" value="1"/>
</dbReference>
<name>A0A917QEJ3_9HYPH</name>
<evidence type="ECO:0000313" key="3">
    <source>
        <dbReference type="Proteomes" id="UP000600449"/>
    </source>
</evidence>
<dbReference type="InterPro" id="IPR001173">
    <property type="entry name" value="Glyco_trans_2-like"/>
</dbReference>
<keyword evidence="2" id="KW-0808">Transferase</keyword>
<dbReference type="GO" id="GO:0016740">
    <property type="term" value="F:transferase activity"/>
    <property type="evidence" value="ECO:0007669"/>
    <property type="project" value="UniProtKB-KW"/>
</dbReference>
<sequence>MTREALVTIAMTAYDAQETIEAALASAAAQTWHPREIVVVDDASGDRTPELLERFAARVPDVRIVRHGENRGVGAARNSLLVEARGAFVVFFDDDDVSEPRRVEAQVDRIVAYERLIGDAGPVVCHAARLARYPDGVTRRLPAMGEAAKGWAPSGHAVADAILRGTATGIAGACATCSQAARIETYRTVGGFDESFRRGEDTDLAVRLARAGAHFVGLEDALVHQTMTRTTDKSLEAEREAFLMLLEKNRDFLDQYGEYDFSRGWIEVRHHWMMRRRVRFAGGLLALLVRNPVATARRLRHALPRIADNEAHRAFLGGDPS</sequence>
<evidence type="ECO:0000313" key="2">
    <source>
        <dbReference type="EMBL" id="GGK47037.1"/>
    </source>
</evidence>
<dbReference type="InterPro" id="IPR050834">
    <property type="entry name" value="Glycosyltransf_2"/>
</dbReference>
<dbReference type="CDD" id="cd00761">
    <property type="entry name" value="Glyco_tranf_GTA_type"/>
    <property type="match status" value="1"/>
</dbReference>
<organism evidence="2 3">
    <name type="scientific">Salinarimonas ramus</name>
    <dbReference type="NCBI Taxonomy" id="690164"/>
    <lineage>
        <taxon>Bacteria</taxon>
        <taxon>Pseudomonadati</taxon>
        <taxon>Pseudomonadota</taxon>
        <taxon>Alphaproteobacteria</taxon>
        <taxon>Hyphomicrobiales</taxon>
        <taxon>Salinarimonadaceae</taxon>
        <taxon>Salinarimonas</taxon>
    </lineage>
</organism>
<reference evidence="2 3" key="1">
    <citation type="journal article" date="2014" name="Int. J. Syst. Evol. Microbiol.">
        <title>Complete genome sequence of Corynebacterium casei LMG S-19264T (=DSM 44701T), isolated from a smear-ripened cheese.</title>
        <authorList>
            <consortium name="US DOE Joint Genome Institute (JGI-PGF)"/>
            <person name="Walter F."/>
            <person name="Albersmeier A."/>
            <person name="Kalinowski J."/>
            <person name="Ruckert C."/>
        </authorList>
    </citation>
    <scope>NUCLEOTIDE SEQUENCE [LARGE SCALE GENOMIC DNA]</scope>
    <source>
        <strain evidence="2 3">CGMCC 1.9161</strain>
    </source>
</reference>
<proteinExistence type="predicted"/>